<dbReference type="AlphaFoldDB" id="A0A1I7IAU8"/>
<evidence type="ECO:0000256" key="1">
    <source>
        <dbReference type="ARBA" id="ARBA00005568"/>
    </source>
</evidence>
<comment type="similarity">
    <text evidence="1">Belongs to the HpcH/HpaI aldolase family.</text>
</comment>
<dbReference type="EMBL" id="FPBT01000037">
    <property type="protein sequence ID" value="SFU69976.1"/>
    <property type="molecule type" value="Genomic_DNA"/>
</dbReference>
<dbReference type="Gene3D" id="3.20.20.60">
    <property type="entry name" value="Phosphoenolpyruvate-binding domains"/>
    <property type="match status" value="1"/>
</dbReference>
<feature type="domain" description="HpcH/HpaI aldolase/citrate lyase" evidence="4">
    <location>
        <begin position="16"/>
        <end position="234"/>
    </location>
</feature>
<organism evidence="5 6">
    <name type="scientific">Eubacterium pyruvativorans</name>
    <dbReference type="NCBI Taxonomy" id="155865"/>
    <lineage>
        <taxon>Bacteria</taxon>
        <taxon>Bacillati</taxon>
        <taxon>Bacillota</taxon>
        <taxon>Clostridia</taxon>
        <taxon>Eubacteriales</taxon>
        <taxon>Eubacteriaceae</taxon>
        <taxon>Eubacterium</taxon>
    </lineage>
</organism>
<dbReference type="InterPro" id="IPR005000">
    <property type="entry name" value="Aldolase/citrate-lyase_domain"/>
</dbReference>
<dbReference type="OrthoDB" id="86160at2"/>
<dbReference type="STRING" id="155865.SAMN05216515_1393"/>
<dbReference type="SUPFAM" id="SSF51621">
    <property type="entry name" value="Phosphoenolpyruvate/pyruvate domain"/>
    <property type="match status" value="1"/>
</dbReference>
<name>A0A1I7IAU8_9FIRM</name>
<evidence type="ECO:0000259" key="4">
    <source>
        <dbReference type="Pfam" id="PF03328"/>
    </source>
</evidence>
<keyword evidence="6" id="KW-1185">Reference proteome</keyword>
<dbReference type="PANTHER" id="PTHR30502">
    <property type="entry name" value="2-KETO-3-DEOXY-L-RHAMNONATE ALDOLASE"/>
    <property type="match status" value="1"/>
</dbReference>
<proteinExistence type="inferred from homology"/>
<keyword evidence="3" id="KW-0456">Lyase</keyword>
<sequence>MNHTTIGTFFELGGRGAMEALTRTGLDYVIIDTEHGCFSEESTADLILAAERGGLLPYVRIGDMRRPYVLRMLDIGARGLIVPNIRSVEQVEELISYAKFPPLGNRGYCPNRTSGWGFDDWAADAGNYMAECNRRCKVIPQCETKEALEQIEQIAGLPGVDGIFVGPCDLSIDLGIPLQFDNPALGKAIERILAACKQNGKESYIFAGNMDDAAKWSQLGFGSIAYSLDASVFISTWRSLVEDYHEKCENEIRL</sequence>
<dbReference type="InterPro" id="IPR050251">
    <property type="entry name" value="HpcH-HpaI_aldolase"/>
</dbReference>
<dbReference type="InterPro" id="IPR015813">
    <property type="entry name" value="Pyrv/PenolPyrv_kinase-like_dom"/>
</dbReference>
<keyword evidence="2" id="KW-0479">Metal-binding</keyword>
<dbReference type="Pfam" id="PF03328">
    <property type="entry name" value="HpcH_HpaI"/>
    <property type="match status" value="1"/>
</dbReference>
<gene>
    <name evidence="5" type="ORF">SAMN05216508_1378</name>
</gene>
<dbReference type="GO" id="GO:0016832">
    <property type="term" value="F:aldehyde-lyase activity"/>
    <property type="evidence" value="ECO:0007669"/>
    <property type="project" value="TreeGrafter"/>
</dbReference>
<dbReference type="GO" id="GO:0005737">
    <property type="term" value="C:cytoplasm"/>
    <property type="evidence" value="ECO:0007669"/>
    <property type="project" value="TreeGrafter"/>
</dbReference>
<evidence type="ECO:0000313" key="6">
    <source>
        <dbReference type="Proteomes" id="UP000198817"/>
    </source>
</evidence>
<evidence type="ECO:0000256" key="2">
    <source>
        <dbReference type="ARBA" id="ARBA00022723"/>
    </source>
</evidence>
<evidence type="ECO:0000256" key="3">
    <source>
        <dbReference type="ARBA" id="ARBA00023239"/>
    </source>
</evidence>
<dbReference type="RefSeq" id="WP_090472126.1">
    <property type="nucleotide sequence ID" value="NZ_FOWF01000039.1"/>
</dbReference>
<reference evidence="5 6" key="1">
    <citation type="submission" date="2016-10" db="EMBL/GenBank/DDBJ databases">
        <authorList>
            <person name="de Groot N.N."/>
        </authorList>
    </citation>
    <scope>NUCLEOTIDE SEQUENCE [LARGE SCALE GENOMIC DNA]</scope>
    <source>
        <strain evidence="5 6">KHGC13</strain>
    </source>
</reference>
<dbReference type="PANTHER" id="PTHR30502:SF0">
    <property type="entry name" value="PHOSPHOENOLPYRUVATE CARBOXYLASE FAMILY PROTEIN"/>
    <property type="match status" value="1"/>
</dbReference>
<protein>
    <submittedName>
        <fullName evidence="5">4-hydroxy-2-oxoheptanedioate aldolase</fullName>
    </submittedName>
</protein>
<accession>A0A1I7IAU8</accession>
<dbReference type="InterPro" id="IPR040442">
    <property type="entry name" value="Pyrv_kinase-like_dom_sf"/>
</dbReference>
<dbReference type="Proteomes" id="UP000198817">
    <property type="component" value="Unassembled WGS sequence"/>
</dbReference>
<dbReference type="GO" id="GO:0046872">
    <property type="term" value="F:metal ion binding"/>
    <property type="evidence" value="ECO:0007669"/>
    <property type="project" value="UniProtKB-KW"/>
</dbReference>
<evidence type="ECO:0000313" key="5">
    <source>
        <dbReference type="EMBL" id="SFU69976.1"/>
    </source>
</evidence>